<gene>
    <name evidence="3" type="primary">LOC113785657</name>
</gene>
<dbReference type="InterPro" id="IPR012340">
    <property type="entry name" value="NA-bd_OB-fold"/>
</dbReference>
<dbReference type="OrthoDB" id="1422777at2759"/>
<dbReference type="RefSeq" id="XP_027188034.1">
    <property type="nucleotide sequence ID" value="XM_027332233.1"/>
</dbReference>
<dbReference type="SUPFAM" id="SSF50249">
    <property type="entry name" value="Nucleic acid-binding proteins"/>
    <property type="match status" value="1"/>
</dbReference>
<sequence>MTLNKAQSSSTYAFCSTPSLSTQPRSQAALLVMGDRIHVVVPKDYVIGFKDTLKEHTIYIMHSCSIVDNDEQFKVCDHPYKLMFNSGTILAEEKLDQIPSHVYNFKSFGDILSGKCQSNLLVAKVFNINFFVKF</sequence>
<dbReference type="Gene3D" id="2.40.50.140">
    <property type="entry name" value="Nucleic acid-binding proteins"/>
    <property type="match status" value="1"/>
</dbReference>
<name>A0A3Q7X2S4_CICAR</name>
<dbReference type="Pfam" id="PF02721">
    <property type="entry name" value="DUF223"/>
    <property type="match status" value="1"/>
</dbReference>
<proteinExistence type="predicted"/>
<feature type="domain" description="Replication protein A 70 kDa DNA-binding subunit B/D first OB fold" evidence="1">
    <location>
        <begin position="33"/>
        <end position="91"/>
    </location>
</feature>
<dbReference type="AlphaFoldDB" id="A0A3Q7X2S4"/>
<evidence type="ECO:0000313" key="3">
    <source>
        <dbReference type="RefSeq" id="XP_027188034.1"/>
    </source>
</evidence>
<evidence type="ECO:0000259" key="1">
    <source>
        <dbReference type="Pfam" id="PF02721"/>
    </source>
</evidence>
<accession>A0A3Q7X2S4</accession>
<reference evidence="3" key="2">
    <citation type="submission" date="2025-08" db="UniProtKB">
        <authorList>
            <consortium name="RefSeq"/>
        </authorList>
    </citation>
    <scope>IDENTIFICATION</scope>
    <source>
        <tissue evidence="3">Etiolated seedlings</tissue>
    </source>
</reference>
<protein>
    <submittedName>
        <fullName evidence="3">Uncharacterized protein LOC113785657</fullName>
    </submittedName>
</protein>
<dbReference type="InterPro" id="IPR003871">
    <property type="entry name" value="RFA1B/D_OB_1st"/>
</dbReference>
<organism evidence="2 3">
    <name type="scientific">Cicer arietinum</name>
    <name type="common">Chickpea</name>
    <name type="synonym">Garbanzo</name>
    <dbReference type="NCBI Taxonomy" id="3827"/>
    <lineage>
        <taxon>Eukaryota</taxon>
        <taxon>Viridiplantae</taxon>
        <taxon>Streptophyta</taxon>
        <taxon>Embryophyta</taxon>
        <taxon>Tracheophyta</taxon>
        <taxon>Spermatophyta</taxon>
        <taxon>Magnoliopsida</taxon>
        <taxon>eudicotyledons</taxon>
        <taxon>Gunneridae</taxon>
        <taxon>Pentapetalae</taxon>
        <taxon>rosids</taxon>
        <taxon>fabids</taxon>
        <taxon>Fabales</taxon>
        <taxon>Fabaceae</taxon>
        <taxon>Papilionoideae</taxon>
        <taxon>50 kb inversion clade</taxon>
        <taxon>NPAAA clade</taxon>
        <taxon>Hologalegina</taxon>
        <taxon>IRL clade</taxon>
        <taxon>Cicereae</taxon>
        <taxon>Cicer</taxon>
    </lineage>
</organism>
<keyword evidence="2" id="KW-1185">Reference proteome</keyword>
<dbReference type="Proteomes" id="UP000087171">
    <property type="component" value="Chromosome Ca3"/>
</dbReference>
<reference evidence="2" key="1">
    <citation type="journal article" date="2013" name="Nat. Biotechnol.">
        <title>Draft genome sequence of chickpea (Cicer arietinum) provides a resource for trait improvement.</title>
        <authorList>
            <person name="Varshney R.K."/>
            <person name="Song C."/>
            <person name="Saxena R.K."/>
            <person name="Azam S."/>
            <person name="Yu S."/>
            <person name="Sharpe A.G."/>
            <person name="Cannon S."/>
            <person name="Baek J."/>
            <person name="Rosen B.D."/>
            <person name="Tar'an B."/>
            <person name="Millan T."/>
            <person name="Zhang X."/>
            <person name="Ramsay L.D."/>
            <person name="Iwata A."/>
            <person name="Wang Y."/>
            <person name="Nelson W."/>
            <person name="Farmer A.D."/>
            <person name="Gaur P.M."/>
            <person name="Soderlund C."/>
            <person name="Penmetsa R.V."/>
            <person name="Xu C."/>
            <person name="Bharti A.K."/>
            <person name="He W."/>
            <person name="Winter P."/>
            <person name="Zhao S."/>
            <person name="Hane J.K."/>
            <person name="Carrasquilla-Garcia N."/>
            <person name="Condie J.A."/>
            <person name="Upadhyaya H.D."/>
            <person name="Luo M.C."/>
            <person name="Thudi M."/>
            <person name="Gowda C.L."/>
            <person name="Singh N.P."/>
            <person name="Lichtenzveig J."/>
            <person name="Gali K.K."/>
            <person name="Rubio J."/>
            <person name="Nadarajan N."/>
            <person name="Dolezel J."/>
            <person name="Bansal K.C."/>
            <person name="Xu X."/>
            <person name="Edwards D."/>
            <person name="Zhang G."/>
            <person name="Kahl G."/>
            <person name="Gil J."/>
            <person name="Singh K.B."/>
            <person name="Datta S.K."/>
            <person name="Jackson S.A."/>
            <person name="Wang J."/>
            <person name="Cook D.R."/>
        </authorList>
    </citation>
    <scope>NUCLEOTIDE SEQUENCE [LARGE SCALE GENOMIC DNA]</scope>
    <source>
        <strain evidence="2">cv. CDC Frontier</strain>
    </source>
</reference>
<evidence type="ECO:0000313" key="2">
    <source>
        <dbReference type="Proteomes" id="UP000087171"/>
    </source>
</evidence>